<dbReference type="Gene3D" id="3.40.190.10">
    <property type="entry name" value="Periplasmic binding protein-like II"/>
    <property type="match status" value="2"/>
</dbReference>
<keyword evidence="2" id="KW-0732">Signal</keyword>
<sequence length="520" mass="59126">MRRNLLKRMIGLGLVAVMLMGVFSGCSDQKVQIDENETPEISAFIPWFKGVDKLQSVYEEIQKRANVKLKIIDAADSENAFQRSSLIITTGEHVNWVNIAQDQPFKEWGEEGFLTDLAPYLKKYKDELPILNFIANDELFESYKGENGEIYGISTISYLQNHGLLLNRTWLEKAGMKDVPKTTDEIYNMLKKFKETSGGDGKYAFAAKGMEMFDWAFLAFGGSYYKTSTPKYYEENGTFKPYDVSPMHKEAVKYLRKLHQEGLINSDWQIGGTDSETTFKAGRAGMVYTASAPDVRLYRATGDKTSIVPAPSSPECEGSYGGTVDYQIMTIPSSITSEKEIYCTLKFMEWMHSKEARILATAGIEGKHYEILDNGVYRQLPDAENEFSKSNSGCGFGYGWVSPFGDEINTSAENVIEAIKGMKSQQWERTEEQQQAEAKTYSEWLDSINKYVNVDKYSTYVSDELNFASTDTSEFVKNFYIRAITEPVFDIDAEWDKFVSEYYTQHNGQKCLDIFTEMVK</sequence>
<dbReference type="RefSeq" id="WP_226393066.1">
    <property type="nucleotide sequence ID" value="NZ_JADCKB010000017.1"/>
</dbReference>
<organism evidence="6 7">
    <name type="scientific">Ructibacterium gallinarum</name>
    <dbReference type="NCBI Taxonomy" id="2779355"/>
    <lineage>
        <taxon>Bacteria</taxon>
        <taxon>Bacillati</taxon>
        <taxon>Bacillota</taxon>
        <taxon>Clostridia</taxon>
        <taxon>Eubacteriales</taxon>
        <taxon>Oscillospiraceae</taxon>
        <taxon>Ructibacterium</taxon>
    </lineage>
</organism>
<protein>
    <submittedName>
        <fullName evidence="6">Extracellular solute-binding protein</fullName>
    </submittedName>
</protein>
<accession>A0A9D5RBZ8</accession>
<comment type="caution">
    <text evidence="6">The sequence shown here is derived from an EMBL/GenBank/DDBJ whole genome shotgun (WGS) entry which is preliminary data.</text>
</comment>
<evidence type="ECO:0000313" key="6">
    <source>
        <dbReference type="EMBL" id="MBE5040513.1"/>
    </source>
</evidence>
<dbReference type="PANTHER" id="PTHR43649">
    <property type="entry name" value="ARABINOSE-BINDING PROTEIN-RELATED"/>
    <property type="match status" value="1"/>
</dbReference>
<evidence type="ECO:0000256" key="2">
    <source>
        <dbReference type="ARBA" id="ARBA00022729"/>
    </source>
</evidence>
<evidence type="ECO:0000313" key="7">
    <source>
        <dbReference type="Proteomes" id="UP000806542"/>
    </source>
</evidence>
<dbReference type="PANTHER" id="PTHR43649:SF33">
    <property type="entry name" value="POLYGALACTURONAN_RHAMNOGALACTURONAN-BINDING PROTEIN YTCQ"/>
    <property type="match status" value="1"/>
</dbReference>
<keyword evidence="7" id="KW-1185">Reference proteome</keyword>
<dbReference type="Proteomes" id="UP000806542">
    <property type="component" value="Unassembled WGS sequence"/>
</dbReference>
<keyword evidence="3" id="KW-0472">Membrane</keyword>
<keyword evidence="5" id="KW-0449">Lipoprotein</keyword>
<reference evidence="6" key="1">
    <citation type="submission" date="2020-10" db="EMBL/GenBank/DDBJ databases">
        <title>ChiBAC.</title>
        <authorList>
            <person name="Zenner C."/>
            <person name="Hitch T.C.A."/>
            <person name="Clavel T."/>
        </authorList>
    </citation>
    <scope>NUCLEOTIDE SEQUENCE</scope>
    <source>
        <strain evidence="6">DSM 107454</strain>
    </source>
</reference>
<dbReference type="EMBL" id="JADCKB010000017">
    <property type="protein sequence ID" value="MBE5040513.1"/>
    <property type="molecule type" value="Genomic_DNA"/>
</dbReference>
<name>A0A9D5RBZ8_9FIRM</name>
<evidence type="ECO:0000256" key="3">
    <source>
        <dbReference type="ARBA" id="ARBA00023136"/>
    </source>
</evidence>
<dbReference type="InterPro" id="IPR006059">
    <property type="entry name" value="SBP"/>
</dbReference>
<evidence type="ECO:0000256" key="5">
    <source>
        <dbReference type="ARBA" id="ARBA00023288"/>
    </source>
</evidence>
<gene>
    <name evidence="6" type="ORF">INF28_08580</name>
</gene>
<dbReference type="PROSITE" id="PS51257">
    <property type="entry name" value="PROKAR_LIPOPROTEIN"/>
    <property type="match status" value="1"/>
</dbReference>
<evidence type="ECO:0000256" key="1">
    <source>
        <dbReference type="ARBA" id="ARBA00022475"/>
    </source>
</evidence>
<keyword evidence="1" id="KW-1003">Cell membrane</keyword>
<evidence type="ECO:0000256" key="4">
    <source>
        <dbReference type="ARBA" id="ARBA00023139"/>
    </source>
</evidence>
<proteinExistence type="predicted"/>
<dbReference type="Pfam" id="PF01547">
    <property type="entry name" value="SBP_bac_1"/>
    <property type="match status" value="1"/>
</dbReference>
<dbReference type="SUPFAM" id="SSF53850">
    <property type="entry name" value="Periplasmic binding protein-like II"/>
    <property type="match status" value="1"/>
</dbReference>
<keyword evidence="4" id="KW-0564">Palmitate</keyword>
<dbReference type="InterPro" id="IPR050490">
    <property type="entry name" value="Bact_solute-bd_prot1"/>
</dbReference>
<dbReference type="AlphaFoldDB" id="A0A9D5RBZ8"/>